<evidence type="ECO:0000313" key="2">
    <source>
        <dbReference type="Proteomes" id="UP000017861"/>
    </source>
</evidence>
<dbReference type="EMBL" id="AYLP01000856">
    <property type="protein sequence ID" value="ESS55397.1"/>
    <property type="molecule type" value="Genomic_DNA"/>
</dbReference>
<comment type="caution">
    <text evidence="1">The sequence shown here is derived from an EMBL/GenBank/DDBJ whole genome shotgun (WGS) entry which is preliminary data.</text>
</comment>
<evidence type="ECO:0000313" key="1">
    <source>
        <dbReference type="EMBL" id="ESS55397.1"/>
    </source>
</evidence>
<reference evidence="1 2" key="1">
    <citation type="journal article" date="2014" name="Genome Announc.">
        <title>Trypanosoma cruzi Clone Dm28c Draft Genome Sequence.</title>
        <authorList>
            <person name="Grisard E.C."/>
            <person name="Teixeira S.M."/>
            <person name="de Almeida L.G."/>
            <person name="Stoco P.H."/>
            <person name="Gerber A.L."/>
            <person name="Talavera-Lopez C."/>
            <person name="Lima O.C."/>
            <person name="Andersson B."/>
            <person name="de Vasconcelos A.T."/>
        </authorList>
    </citation>
    <scope>NUCLEOTIDE SEQUENCE [LARGE SCALE GENOMIC DNA]</scope>
    <source>
        <strain evidence="1 2">Dm28c</strain>
    </source>
</reference>
<proteinExistence type="predicted"/>
<dbReference type="Proteomes" id="UP000017861">
    <property type="component" value="Unassembled WGS sequence"/>
</dbReference>
<accession>V5AP26</accession>
<dbReference type="VEuPathDB" id="TriTrypDB:TCDM_13140"/>
<name>V5AP26_TRYCR</name>
<gene>
    <name evidence="1" type="ORF">TCDM_13140</name>
</gene>
<organism evidence="1 2">
    <name type="scientific">Trypanosoma cruzi Dm28c</name>
    <dbReference type="NCBI Taxonomy" id="1416333"/>
    <lineage>
        <taxon>Eukaryota</taxon>
        <taxon>Discoba</taxon>
        <taxon>Euglenozoa</taxon>
        <taxon>Kinetoplastea</taxon>
        <taxon>Metakinetoplastina</taxon>
        <taxon>Trypanosomatida</taxon>
        <taxon>Trypanosomatidae</taxon>
        <taxon>Trypanosoma</taxon>
        <taxon>Schizotrypanum</taxon>
    </lineage>
</organism>
<protein>
    <submittedName>
        <fullName evidence="1">Uncharacterized protein</fullName>
    </submittedName>
</protein>
<sequence length="127" mass="14281">MDEESLLRVAFWEIACSVCVVCGQRAVAVFRWPWRCVASRPRWVTAGGVCVCCVDAVSQFTHTLRWCLCVREGLCGRWSSVLLLPDCLLSRSLRGCPVLSPTDVSDVLPLLPSFHFLHTHTHTHTQK</sequence>
<dbReference type="AlphaFoldDB" id="V5AP26"/>